<organism evidence="2 3">
    <name type="scientific">Trifolium medium</name>
    <dbReference type="NCBI Taxonomy" id="97028"/>
    <lineage>
        <taxon>Eukaryota</taxon>
        <taxon>Viridiplantae</taxon>
        <taxon>Streptophyta</taxon>
        <taxon>Embryophyta</taxon>
        <taxon>Tracheophyta</taxon>
        <taxon>Spermatophyta</taxon>
        <taxon>Magnoliopsida</taxon>
        <taxon>eudicotyledons</taxon>
        <taxon>Gunneridae</taxon>
        <taxon>Pentapetalae</taxon>
        <taxon>rosids</taxon>
        <taxon>fabids</taxon>
        <taxon>Fabales</taxon>
        <taxon>Fabaceae</taxon>
        <taxon>Papilionoideae</taxon>
        <taxon>50 kb inversion clade</taxon>
        <taxon>NPAAA clade</taxon>
        <taxon>Hologalegina</taxon>
        <taxon>IRL clade</taxon>
        <taxon>Trifolieae</taxon>
        <taxon>Trifolium</taxon>
    </lineage>
</organism>
<feature type="compositionally biased region" description="Basic and acidic residues" evidence="1">
    <location>
        <begin position="72"/>
        <end position="84"/>
    </location>
</feature>
<feature type="non-terminal residue" evidence="2">
    <location>
        <position position="1"/>
    </location>
</feature>
<dbReference type="AlphaFoldDB" id="A0A392TXA8"/>
<accession>A0A392TXA8</accession>
<evidence type="ECO:0000313" key="3">
    <source>
        <dbReference type="Proteomes" id="UP000265520"/>
    </source>
</evidence>
<evidence type="ECO:0000313" key="2">
    <source>
        <dbReference type="EMBL" id="MCI65324.1"/>
    </source>
</evidence>
<keyword evidence="3" id="KW-1185">Reference proteome</keyword>
<evidence type="ECO:0000256" key="1">
    <source>
        <dbReference type="SAM" id="MobiDB-lite"/>
    </source>
</evidence>
<feature type="non-terminal residue" evidence="2">
    <location>
        <position position="84"/>
    </location>
</feature>
<feature type="compositionally biased region" description="Polar residues" evidence="1">
    <location>
        <begin position="1"/>
        <end position="13"/>
    </location>
</feature>
<reference evidence="2 3" key="1">
    <citation type="journal article" date="2018" name="Front. Plant Sci.">
        <title>Red Clover (Trifolium pratense) and Zigzag Clover (T. medium) - A Picture of Genomic Similarities and Differences.</title>
        <authorList>
            <person name="Dluhosova J."/>
            <person name="Istvanek J."/>
            <person name="Nedelnik J."/>
            <person name="Repkova J."/>
        </authorList>
    </citation>
    <scope>NUCLEOTIDE SEQUENCE [LARGE SCALE GENOMIC DNA]</scope>
    <source>
        <strain evidence="3">cv. 10/8</strain>
        <tissue evidence="2">Leaf</tissue>
    </source>
</reference>
<protein>
    <submittedName>
        <fullName evidence="2">Uncharacterized protein</fullName>
    </submittedName>
</protein>
<feature type="region of interest" description="Disordered" evidence="1">
    <location>
        <begin position="1"/>
        <end position="32"/>
    </location>
</feature>
<comment type="caution">
    <text evidence="2">The sequence shown here is derived from an EMBL/GenBank/DDBJ whole genome shotgun (WGS) entry which is preliminary data.</text>
</comment>
<feature type="region of interest" description="Disordered" evidence="1">
    <location>
        <begin position="52"/>
        <end position="84"/>
    </location>
</feature>
<name>A0A392TXA8_9FABA</name>
<dbReference type="EMBL" id="LXQA010673512">
    <property type="protein sequence ID" value="MCI65324.1"/>
    <property type="molecule type" value="Genomic_DNA"/>
</dbReference>
<sequence>GGVASTLWTRSKTQGGGLTAPDKEGPGPPEGVRVGDIVVKLGACTERGVRNEVQKTGEGLKPSEGELPNDTAQEKERRILLRNY</sequence>
<proteinExistence type="predicted"/>
<dbReference type="Proteomes" id="UP000265520">
    <property type="component" value="Unassembled WGS sequence"/>
</dbReference>